<dbReference type="NCBIfam" id="NF033520">
    <property type="entry name" value="transpos_IS982"/>
    <property type="match status" value="1"/>
</dbReference>
<dbReference type="STRING" id="45068.Llon_2031"/>
<dbReference type="RefSeq" id="WP_058529992.1">
    <property type="nucleotide sequence ID" value="NZ_CAAAHZ010000041.1"/>
</dbReference>
<proteinExistence type="predicted"/>
<dbReference type="Pfam" id="PF13612">
    <property type="entry name" value="DDE_Tnp_1_3"/>
    <property type="match status" value="1"/>
</dbReference>
<reference evidence="2 3" key="1">
    <citation type="submission" date="2015-11" db="EMBL/GenBank/DDBJ databases">
        <title>Genomic analysis of 38 Legionella species identifies large and diverse effector repertoires.</title>
        <authorList>
            <person name="Burstein D."/>
            <person name="Amaro F."/>
            <person name="Zusman T."/>
            <person name="Lifshitz Z."/>
            <person name="Cohen O."/>
            <person name="Gilbert J.A."/>
            <person name="Pupko T."/>
            <person name="Shuman H.A."/>
            <person name="Segal G."/>
        </authorList>
    </citation>
    <scope>NUCLEOTIDE SEQUENCE [LARGE SCALE GENOMIC DNA]</scope>
    <source>
        <strain evidence="2 3">ATCC 49505</strain>
    </source>
</reference>
<accession>A0A0W0VIC7</accession>
<dbReference type="OrthoDB" id="5620529at2"/>
<organism evidence="2 3">
    <name type="scientific">Legionella londiniensis</name>
    <dbReference type="NCBI Taxonomy" id="45068"/>
    <lineage>
        <taxon>Bacteria</taxon>
        <taxon>Pseudomonadati</taxon>
        <taxon>Pseudomonadota</taxon>
        <taxon>Gammaproteobacteria</taxon>
        <taxon>Legionellales</taxon>
        <taxon>Legionellaceae</taxon>
        <taxon>Legionella</taxon>
    </lineage>
</organism>
<dbReference type="PATRIC" id="fig|45068.5.peg.2211"/>
<comment type="caution">
    <text evidence="2">The sequence shown here is derived from an EMBL/GenBank/DDBJ whole genome shotgun (WGS) entry which is preliminary data.</text>
</comment>
<gene>
    <name evidence="2" type="ORF">Llon_2031</name>
</gene>
<sequence length="297" mass="34577">MLAPIVEIFCDIDDFCKAWFKEMSPYLLPSPNRKRQRPCRLSASEIMTVMILFHLSHYRTFKDYYRECVEMDMKSYFPKLVSYNRFVEIMSSVVTPLSSYLLSHMGKKTGLYYVDSTTLQVCHNKRIHRHKTFAGIAERGKSSMGWFFGFKLHLVINHLGELIAFCITKGNVDDRQPLEQLFKNLHGLAAADKGYLSKKKEESLFQKGVKLITKVRRNMKAKILSTFEKYFLRQRSIVETVIEQLKSICQIEHTRHRKPDNFVINLLSGLAAYMLKPRKPSLKIHSLNKNLGLLMPS</sequence>
<name>A0A0W0VIC7_9GAMM</name>
<keyword evidence="3" id="KW-1185">Reference proteome</keyword>
<dbReference type="EMBL" id="LNYK01000033">
    <property type="protein sequence ID" value="KTD19859.1"/>
    <property type="molecule type" value="Genomic_DNA"/>
</dbReference>
<evidence type="ECO:0000313" key="3">
    <source>
        <dbReference type="Proteomes" id="UP000054997"/>
    </source>
</evidence>
<dbReference type="GO" id="GO:0016787">
    <property type="term" value="F:hydrolase activity"/>
    <property type="evidence" value="ECO:0007669"/>
    <property type="project" value="UniProtKB-KW"/>
</dbReference>
<evidence type="ECO:0000259" key="1">
    <source>
        <dbReference type="Pfam" id="PF13612"/>
    </source>
</evidence>
<dbReference type="InterPro" id="IPR025668">
    <property type="entry name" value="Tnp_DDE_dom"/>
</dbReference>
<dbReference type="AlphaFoldDB" id="A0A0W0VIC7"/>
<dbReference type="Proteomes" id="UP000054997">
    <property type="component" value="Unassembled WGS sequence"/>
</dbReference>
<feature type="domain" description="Transposase DDE" evidence="1">
    <location>
        <begin position="106"/>
        <end position="258"/>
    </location>
</feature>
<evidence type="ECO:0000313" key="2">
    <source>
        <dbReference type="EMBL" id="KTD19859.1"/>
    </source>
</evidence>
<keyword evidence="2" id="KW-0378">Hydrolase</keyword>
<protein>
    <submittedName>
        <fullName evidence="2">Membrane-associated, metal-dependent hydrolase</fullName>
    </submittedName>
</protein>